<sequence length="332" mass="37041">MSLFDESRVQDLCARLLDKQNERGCSFDSKHGRELLALLQAVGGVKPLGRSARYLLTDPGIDYLTRQLAQVAPQKPNKRDSVQTLGLTLPSPLNQASFHALWHGDSKHPRSDTVPDQVPIAILLTQDEVIRMRTLTPLSLIDLHGQPQDMTPLMSLLGELALPERCLSRLQGIAWQGRQIVTVENKGAFVDYPLQAGELLIYVPGRNTSLARQLLPLLPSTIPWAHFGDLDQRGLDIAAELANAVNRPLALWLPCNLMEYVHHYARPLTRRLEGQKGNRGKIPWRGSLAMAQPDQVLAAVFMHLIESHLWLEQEVLVTSPCWQAWPAGATQQ</sequence>
<dbReference type="EMBL" id="CP095353">
    <property type="protein sequence ID" value="XAG67535.1"/>
    <property type="molecule type" value="Genomic_DNA"/>
</dbReference>
<dbReference type="InterPro" id="IPR024534">
    <property type="entry name" value="JetD_C"/>
</dbReference>
<reference evidence="2" key="1">
    <citation type="submission" date="2022-03" db="EMBL/GenBank/DDBJ databases">
        <title>Sea Food Isolates.</title>
        <authorList>
            <person name="Li c."/>
        </authorList>
    </citation>
    <scope>NUCLEOTIDE SEQUENCE</scope>
    <source>
        <strain evidence="2">19CA06SA08-2</strain>
    </source>
</reference>
<evidence type="ECO:0000313" key="2">
    <source>
        <dbReference type="EMBL" id="XAG67535.1"/>
    </source>
</evidence>
<evidence type="ECO:0000259" key="1">
    <source>
        <dbReference type="Pfam" id="PF09983"/>
    </source>
</evidence>
<organism evidence="2">
    <name type="scientific">bacterium 19CA06SA08-2</name>
    <dbReference type="NCBI Taxonomy" id="2920658"/>
    <lineage>
        <taxon>Bacteria</taxon>
    </lineage>
</organism>
<proteinExistence type="predicted"/>
<protein>
    <submittedName>
        <fullName evidence="2">DUF2220 family protein</fullName>
    </submittedName>
</protein>
<accession>A0AAU6U289</accession>
<dbReference type="Pfam" id="PF09983">
    <property type="entry name" value="JetD_C"/>
    <property type="match status" value="1"/>
</dbReference>
<gene>
    <name evidence="2" type="ORF">MRM75_12715</name>
</gene>
<dbReference type="AlphaFoldDB" id="A0AAU6U289"/>
<feature type="domain" description="Wadjet protein JetD C-terminal" evidence="1">
    <location>
        <begin position="158"/>
        <end position="316"/>
    </location>
</feature>
<name>A0AAU6U289_UNCXX</name>